<dbReference type="EC" id="2.7.1.130" evidence="3"/>
<dbReference type="GO" id="GO:0005886">
    <property type="term" value="C:plasma membrane"/>
    <property type="evidence" value="ECO:0007669"/>
    <property type="project" value="TreeGrafter"/>
</dbReference>
<comment type="pathway">
    <text evidence="2">Glycolipid biosynthesis; lipid IV(A) biosynthesis; lipid IV(A) from (3R)-3-hydroxytetradecanoyl-[acyl-carrier-protein] and UDP-N-acetyl-alpha-D-glucosamine: step 6/6.</text>
</comment>
<comment type="function">
    <text evidence="1">Transfers the gamma-phosphate of ATP to the 4'-position of a tetraacyldisaccharide 1-phosphate intermediate (termed DS-1-P) to form tetraacyldisaccharide 1,4'-bis-phosphate (lipid IVA).</text>
</comment>
<keyword evidence="8" id="KW-0547">Nucleotide-binding</keyword>
<dbReference type="GO" id="GO:0005524">
    <property type="term" value="F:ATP binding"/>
    <property type="evidence" value="ECO:0007669"/>
    <property type="project" value="UniProtKB-KW"/>
</dbReference>
<keyword evidence="11" id="KW-0443">Lipid metabolism</keyword>
<dbReference type="InterPro" id="IPR003758">
    <property type="entry name" value="LpxK"/>
</dbReference>
<reference evidence="13 14" key="1">
    <citation type="submission" date="2016-02" db="EMBL/GenBank/DDBJ databases">
        <authorList>
            <person name="Wen L."/>
            <person name="He K."/>
            <person name="Yang H."/>
        </authorList>
    </citation>
    <scope>NUCLEOTIDE SEQUENCE [LARGE SCALE GENOMIC DNA]</scope>
    <source>
        <strain evidence="13 14">TSA40</strain>
    </source>
</reference>
<evidence type="ECO:0000256" key="9">
    <source>
        <dbReference type="ARBA" id="ARBA00022777"/>
    </source>
</evidence>
<keyword evidence="6" id="KW-0441">Lipid A biosynthesis</keyword>
<evidence type="ECO:0000256" key="7">
    <source>
        <dbReference type="ARBA" id="ARBA00022679"/>
    </source>
</evidence>
<evidence type="ECO:0000256" key="8">
    <source>
        <dbReference type="ARBA" id="ARBA00022741"/>
    </source>
</evidence>
<evidence type="ECO:0000313" key="14">
    <source>
        <dbReference type="Proteomes" id="UP000197535"/>
    </source>
</evidence>
<evidence type="ECO:0000313" key="13">
    <source>
        <dbReference type="EMBL" id="OWW21575.1"/>
    </source>
</evidence>
<keyword evidence="7" id="KW-0808">Transferase</keyword>
<sequence length="124" mass="13465">MELAGEFAEPLSGGGHPVALRELAGKRIVAVAGIGNPSRFFSMLKRAGLEIEELPLPDHYDFSVNPFAAITADVILITEKDAVKCTRIDTINNDPRIWVVPVTARIDSALAKRIVEKCRGRPTA</sequence>
<gene>
    <name evidence="13" type="ORF">AYR66_20885</name>
</gene>
<evidence type="ECO:0000256" key="2">
    <source>
        <dbReference type="ARBA" id="ARBA00004870"/>
    </source>
</evidence>
<evidence type="ECO:0000256" key="10">
    <source>
        <dbReference type="ARBA" id="ARBA00022840"/>
    </source>
</evidence>
<proteinExistence type="predicted"/>
<dbReference type="Pfam" id="PF02606">
    <property type="entry name" value="LpxK"/>
    <property type="match status" value="1"/>
</dbReference>
<dbReference type="GO" id="GO:0009244">
    <property type="term" value="P:lipopolysaccharide core region biosynthetic process"/>
    <property type="evidence" value="ECO:0007669"/>
    <property type="project" value="TreeGrafter"/>
</dbReference>
<name>A0A254TGB4_9BURK</name>
<dbReference type="GO" id="GO:0009245">
    <property type="term" value="P:lipid A biosynthetic process"/>
    <property type="evidence" value="ECO:0007669"/>
    <property type="project" value="UniProtKB-KW"/>
</dbReference>
<dbReference type="Proteomes" id="UP000197535">
    <property type="component" value="Unassembled WGS sequence"/>
</dbReference>
<dbReference type="UniPathway" id="UPA00359">
    <property type="reaction ID" value="UER00482"/>
</dbReference>
<protein>
    <recommendedName>
        <fullName evidence="4">Tetraacyldisaccharide 4'-kinase</fullName>
        <ecNumber evidence="3">2.7.1.130</ecNumber>
    </recommendedName>
    <alternativeName>
        <fullName evidence="12">Lipid A 4'-kinase</fullName>
    </alternativeName>
</protein>
<keyword evidence="10" id="KW-0067">ATP-binding</keyword>
<keyword evidence="5" id="KW-0444">Lipid biosynthesis</keyword>
<dbReference type="PANTHER" id="PTHR42724">
    <property type="entry name" value="TETRAACYLDISACCHARIDE 4'-KINASE"/>
    <property type="match status" value="1"/>
</dbReference>
<comment type="caution">
    <text evidence="13">The sequence shown here is derived from an EMBL/GenBank/DDBJ whole genome shotgun (WGS) entry which is preliminary data.</text>
</comment>
<evidence type="ECO:0000256" key="3">
    <source>
        <dbReference type="ARBA" id="ARBA00012071"/>
    </source>
</evidence>
<evidence type="ECO:0000256" key="5">
    <source>
        <dbReference type="ARBA" id="ARBA00022516"/>
    </source>
</evidence>
<keyword evidence="14" id="KW-1185">Reference proteome</keyword>
<evidence type="ECO:0000256" key="12">
    <source>
        <dbReference type="ARBA" id="ARBA00029757"/>
    </source>
</evidence>
<organism evidence="13 14">
    <name type="scientific">Noviherbaspirillum denitrificans</name>
    <dbReference type="NCBI Taxonomy" id="1968433"/>
    <lineage>
        <taxon>Bacteria</taxon>
        <taxon>Pseudomonadati</taxon>
        <taxon>Pseudomonadota</taxon>
        <taxon>Betaproteobacteria</taxon>
        <taxon>Burkholderiales</taxon>
        <taxon>Oxalobacteraceae</taxon>
        <taxon>Noviherbaspirillum</taxon>
    </lineage>
</organism>
<evidence type="ECO:0000256" key="11">
    <source>
        <dbReference type="ARBA" id="ARBA00023098"/>
    </source>
</evidence>
<dbReference type="GO" id="GO:0009029">
    <property type="term" value="F:lipid-A 4'-kinase activity"/>
    <property type="evidence" value="ECO:0007669"/>
    <property type="project" value="UniProtKB-EC"/>
</dbReference>
<evidence type="ECO:0000256" key="6">
    <source>
        <dbReference type="ARBA" id="ARBA00022556"/>
    </source>
</evidence>
<dbReference type="EMBL" id="LSTO01000001">
    <property type="protein sequence ID" value="OWW21575.1"/>
    <property type="molecule type" value="Genomic_DNA"/>
</dbReference>
<dbReference type="PANTHER" id="PTHR42724:SF1">
    <property type="entry name" value="TETRAACYLDISACCHARIDE 4'-KINASE, MITOCHONDRIAL-RELATED"/>
    <property type="match status" value="1"/>
</dbReference>
<dbReference type="AlphaFoldDB" id="A0A254TGB4"/>
<evidence type="ECO:0000256" key="4">
    <source>
        <dbReference type="ARBA" id="ARBA00016436"/>
    </source>
</evidence>
<evidence type="ECO:0000256" key="1">
    <source>
        <dbReference type="ARBA" id="ARBA00002274"/>
    </source>
</evidence>
<keyword evidence="9" id="KW-0418">Kinase</keyword>
<accession>A0A254TGB4</accession>